<dbReference type="EMBL" id="CAJNOR010002486">
    <property type="protein sequence ID" value="CAF1301058.1"/>
    <property type="molecule type" value="Genomic_DNA"/>
</dbReference>
<dbReference type="Proteomes" id="UP000663828">
    <property type="component" value="Unassembled WGS sequence"/>
</dbReference>
<evidence type="ECO:0000313" key="3">
    <source>
        <dbReference type="EMBL" id="CAF1301058.1"/>
    </source>
</evidence>
<dbReference type="EMBL" id="CAJNOJ010000009">
    <property type="protein sequence ID" value="CAF0777357.1"/>
    <property type="molecule type" value="Genomic_DNA"/>
</dbReference>
<name>A0A815DPC0_ADIRI</name>
<evidence type="ECO:0000313" key="4">
    <source>
        <dbReference type="Proteomes" id="UP000663828"/>
    </source>
</evidence>
<proteinExistence type="predicted"/>
<sequence length="73" mass="8081">MTDTTSTSKRLNSDNGSTANSDMGDSSASSSRSLSPNCGWIIKYKILPKKNAESKGVWDGYETKEEFMTMHLR</sequence>
<dbReference type="AlphaFoldDB" id="A0A815DPC0"/>
<dbReference type="Proteomes" id="UP000663852">
    <property type="component" value="Unassembled WGS sequence"/>
</dbReference>
<keyword evidence="4" id="KW-1185">Reference proteome</keyword>
<gene>
    <name evidence="2" type="ORF">EDS130_LOCUS3651</name>
    <name evidence="3" type="ORF">XAT740_LOCUS28865</name>
</gene>
<dbReference type="OrthoDB" id="10061406at2759"/>
<protein>
    <submittedName>
        <fullName evidence="3">Uncharacterized protein</fullName>
    </submittedName>
</protein>
<evidence type="ECO:0000256" key="1">
    <source>
        <dbReference type="SAM" id="MobiDB-lite"/>
    </source>
</evidence>
<feature type="compositionally biased region" description="Low complexity" evidence="1">
    <location>
        <begin position="26"/>
        <end position="35"/>
    </location>
</feature>
<comment type="caution">
    <text evidence="3">The sequence shown here is derived from an EMBL/GenBank/DDBJ whole genome shotgun (WGS) entry which is preliminary data.</text>
</comment>
<reference evidence="3" key="1">
    <citation type="submission" date="2021-02" db="EMBL/GenBank/DDBJ databases">
        <authorList>
            <person name="Nowell W R."/>
        </authorList>
    </citation>
    <scope>NUCLEOTIDE SEQUENCE</scope>
</reference>
<feature type="compositionally biased region" description="Polar residues" evidence="1">
    <location>
        <begin position="1"/>
        <end position="24"/>
    </location>
</feature>
<evidence type="ECO:0000313" key="2">
    <source>
        <dbReference type="EMBL" id="CAF0777357.1"/>
    </source>
</evidence>
<organism evidence="3 4">
    <name type="scientific">Adineta ricciae</name>
    <name type="common">Rotifer</name>
    <dbReference type="NCBI Taxonomy" id="249248"/>
    <lineage>
        <taxon>Eukaryota</taxon>
        <taxon>Metazoa</taxon>
        <taxon>Spiralia</taxon>
        <taxon>Gnathifera</taxon>
        <taxon>Rotifera</taxon>
        <taxon>Eurotatoria</taxon>
        <taxon>Bdelloidea</taxon>
        <taxon>Adinetida</taxon>
        <taxon>Adinetidae</taxon>
        <taxon>Adineta</taxon>
    </lineage>
</organism>
<accession>A0A815DPC0</accession>
<feature type="region of interest" description="Disordered" evidence="1">
    <location>
        <begin position="1"/>
        <end position="36"/>
    </location>
</feature>